<dbReference type="RefSeq" id="WP_376841424.1">
    <property type="nucleotide sequence ID" value="NZ_JBHMAU010000110.1"/>
</dbReference>
<organism evidence="1 2">
    <name type="scientific">Brevibacterium otitidis</name>
    <dbReference type="NCBI Taxonomy" id="53364"/>
    <lineage>
        <taxon>Bacteria</taxon>
        <taxon>Bacillati</taxon>
        <taxon>Actinomycetota</taxon>
        <taxon>Actinomycetes</taxon>
        <taxon>Micrococcales</taxon>
        <taxon>Brevibacteriaceae</taxon>
        <taxon>Brevibacterium</taxon>
    </lineage>
</organism>
<accession>A0ABV5X4U4</accession>
<sequence length="65" mass="7367">MMVDLIRPDDDELLNDFRVGVDFSVGARDFGEARTLVEQALQGENPDRLPLVVRDRLTLNLDPPM</sequence>
<comment type="caution">
    <text evidence="1">The sequence shown here is derived from an EMBL/GenBank/DDBJ whole genome shotgun (WGS) entry which is preliminary data.</text>
</comment>
<evidence type="ECO:0000313" key="2">
    <source>
        <dbReference type="Proteomes" id="UP001589707"/>
    </source>
</evidence>
<gene>
    <name evidence="1" type="ORF">ACFFN1_13855</name>
</gene>
<evidence type="ECO:0000313" key="1">
    <source>
        <dbReference type="EMBL" id="MFB9777464.1"/>
    </source>
</evidence>
<dbReference type="Proteomes" id="UP001589707">
    <property type="component" value="Unassembled WGS sequence"/>
</dbReference>
<protein>
    <submittedName>
        <fullName evidence="1">Uncharacterized protein</fullName>
    </submittedName>
</protein>
<proteinExistence type="predicted"/>
<dbReference type="EMBL" id="JBHMAU010000110">
    <property type="protein sequence ID" value="MFB9777464.1"/>
    <property type="molecule type" value="Genomic_DNA"/>
</dbReference>
<name>A0ABV5X4U4_9MICO</name>
<reference evidence="1 2" key="1">
    <citation type="submission" date="2024-09" db="EMBL/GenBank/DDBJ databases">
        <authorList>
            <person name="Sun Q."/>
            <person name="Mori K."/>
        </authorList>
    </citation>
    <scope>NUCLEOTIDE SEQUENCE [LARGE SCALE GENOMIC DNA]</scope>
    <source>
        <strain evidence="1 2">JCM 11683</strain>
    </source>
</reference>
<keyword evidence="2" id="KW-1185">Reference proteome</keyword>